<feature type="compositionally biased region" description="Basic and acidic residues" evidence="2">
    <location>
        <begin position="3699"/>
        <end position="3710"/>
    </location>
</feature>
<evidence type="ECO:0000313" key="6">
    <source>
        <dbReference type="Proteomes" id="UP000007494"/>
    </source>
</evidence>
<dbReference type="eggNOG" id="ENOG502QYRT">
    <property type="taxonomic scope" value="Eukaryota"/>
</dbReference>
<feature type="compositionally biased region" description="Basic and acidic residues" evidence="2">
    <location>
        <begin position="3445"/>
        <end position="3454"/>
    </location>
</feature>
<feature type="compositionally biased region" description="Low complexity" evidence="2">
    <location>
        <begin position="1071"/>
        <end position="1081"/>
    </location>
</feature>
<feature type="region of interest" description="Disordered" evidence="2">
    <location>
        <begin position="2308"/>
        <end position="2328"/>
    </location>
</feature>
<feature type="compositionally biased region" description="Polar residues" evidence="2">
    <location>
        <begin position="2565"/>
        <end position="2574"/>
    </location>
</feature>
<feature type="region of interest" description="Disordered" evidence="2">
    <location>
        <begin position="1928"/>
        <end position="1976"/>
    </location>
</feature>
<evidence type="ECO:0008006" key="7">
    <source>
        <dbReference type="Google" id="ProtNLM"/>
    </source>
</evidence>
<dbReference type="EMBL" id="FR823393">
    <property type="protein sequence ID" value="CBZ55636.1"/>
    <property type="molecule type" value="Genomic_DNA"/>
</dbReference>
<reference evidence="4" key="1">
    <citation type="submission" date="2011-02" db="EMBL/GenBank/DDBJ databases">
        <authorList>
            <person name="Aslett M."/>
        </authorList>
    </citation>
    <scope>NUCLEOTIDE SEQUENCE</scope>
    <source>
        <strain evidence="4">Liverpool</strain>
    </source>
</reference>
<keyword evidence="6" id="KW-1185">Reference proteome</keyword>
<feature type="compositionally biased region" description="Basic and acidic residues" evidence="2">
    <location>
        <begin position="2908"/>
        <end position="2917"/>
    </location>
</feature>
<reference evidence="4" key="2">
    <citation type="submission" date="2011-03" db="EMBL/GenBank/DDBJ databases">
        <title>Comparative genomics and transcriptomics of Neospora caninum and Toxoplasma gondii.</title>
        <authorList>
            <person name="Reid A.J."/>
            <person name="Sohal A."/>
            <person name="Harris D."/>
            <person name="Quail M."/>
            <person name="Sanders M."/>
            <person name="Berriman M."/>
            <person name="Wastling J.M."/>
            <person name="Pain A."/>
        </authorList>
    </citation>
    <scope>NUCLEOTIDE SEQUENCE</scope>
    <source>
        <strain evidence="4">Liverpool</strain>
    </source>
</reference>
<feature type="region of interest" description="Disordered" evidence="2">
    <location>
        <begin position="2816"/>
        <end position="3157"/>
    </location>
</feature>
<evidence type="ECO:0000256" key="2">
    <source>
        <dbReference type="SAM" id="MobiDB-lite"/>
    </source>
</evidence>
<gene>
    <name evidence="5" type="ORF">BN1204_060610</name>
    <name evidence="4" type="ORF">NCLIV_060610</name>
</gene>
<keyword evidence="3" id="KW-1133">Transmembrane helix</keyword>
<reference evidence="6" key="3">
    <citation type="journal article" date="2012" name="PLoS Pathog.">
        <title>Comparative genomics of the apicomplexan parasites Toxoplasma gondii and Neospora caninum: Coccidia differing in host range and transmission strategy.</title>
        <authorList>
            <person name="Reid A.J."/>
            <person name="Vermont S.J."/>
            <person name="Cotton J.A."/>
            <person name="Harris D."/>
            <person name="Hill-Cawthorne G.A."/>
            <person name="Konen-Waisman S."/>
            <person name="Latham S.M."/>
            <person name="Mourier T."/>
            <person name="Norton R."/>
            <person name="Quail M.A."/>
            <person name="Sanders M."/>
            <person name="Shanmugam D."/>
            <person name="Sohal A."/>
            <person name="Wasmuth J.D."/>
            <person name="Brunk B."/>
            <person name="Grigg M.E."/>
            <person name="Howard J.C."/>
            <person name="Parkinson J."/>
            <person name="Roos D.S."/>
            <person name="Trees A.J."/>
            <person name="Berriman M."/>
            <person name="Pain A."/>
            <person name="Wastling J.M."/>
        </authorList>
    </citation>
    <scope>NUCLEOTIDE SEQUENCE [LARGE SCALE GENOMIC DNA]</scope>
    <source>
        <strain evidence="6">Liverpool</strain>
    </source>
</reference>
<name>F0VPJ0_NEOCL</name>
<feature type="compositionally biased region" description="Gly residues" evidence="2">
    <location>
        <begin position="2731"/>
        <end position="2740"/>
    </location>
</feature>
<feature type="region of interest" description="Disordered" evidence="2">
    <location>
        <begin position="3683"/>
        <end position="3713"/>
    </location>
</feature>
<keyword evidence="3" id="KW-0812">Transmembrane</keyword>
<feature type="region of interest" description="Disordered" evidence="2">
    <location>
        <begin position="2480"/>
        <end position="2525"/>
    </location>
</feature>
<sequence length="4282" mass="445940">MRRGRGQQGRQGPSQPYGTSGAAGQGRPAHASAPVKEAFPKNAGSEDSARGEGGASGGSWLVSFFAFVYGKLVSALCGLTRLRLRGSHPASWGSMCDAGAARNALFEGIRDGPKPVAGDSPADGVFVSALGRVWGCIAGAYRCVEDMVRFGVLCLLAVWRVLCLQFCPRRRDYLLHAQGIAALGKLATAREQDEDWSLSMGTAGSMDPCGYMSCLINSTFFPLFPGFAWSAAYAAVSPFSSSAAAGLWASVSSIWPDFDDDYSTPSVARLTAALSVWTQSCRQLGTVLELSPDFSGRERNFYGATQNLAVRAVADFPSAENAWAPKPSGRCCRRRGSRAKSFASRFPWISFPGVHRSQETPVERREGGAGLFPYLLWWRWWPAAAVAAIPRRTGRRQSDLYSAPCYFPGVGRCVATGLGPTSSSLEDYWAYARWISEAETADFPVHHGDAPPCPAAQLPRVQSRHPSERPPARPVFAPLLFTPELFPAVFGGWLFPVTGNPSFAALPFFRTLWWPAAVAAAGGGTSATWRLGPRDGATALGSSGDAEPGHCGCSPPFGCWTGSPNAGCGCRAWCTSAEKPGGDASGPCDARRKCRQRGHPSDCLETTLGPLPGGVPPVFLVNDGCLDSTRKAGGGGSVPQAAAPAGAPGSGNHGRHRNSGNGGRAGGKATGGVGGARQAPRGCVEQAPPQRSASTQRAGPERTGIVQWLAQLWTGSWLFADACRFCALNLRLDLRTPPASFFFPLSFSLLRQKLGGSAVPANRGGSTTPQSVSGQRGGTCKAKHAPSSAGSSSPSADACAREASGFFFYANAMQRCTCDILLPRRREGGPTLEHDGLFVPVSAVRAPSAGGHQAAAVPSGPRGGKHQGGRGGAAAGNQTGGATVAEAAAKFAQNQKQRLAQLPVHLHAAHCVLGLAGVPVTAAAVDEAYCRQLVLVGDPLGTAGGRGEGAGSRHRKEKLKPDEEKTPESEDVDDPVASGLLTGSFAGLLASSWRREYVFRRSEETREEQGGASHPGQVRPRFEDFCDLLGVLHRARTAIQLFLALTGSADTRMRGDYPRSGAGAQEDSAKAAEAGDAAAGADEGRPCDEDGRTPPEQPNGADSTPETSGAYGDLWSSSLFVPGPSAASFAARQPRGLATAGTASRLEDLGAEKNVPSFSLAPGIASGCAASAYLRGRREDAQRLVQAFVVSVCLARLRLAAAVQRFVTTREGAASAAQQGELRRLLAASAEWVRGDSQFANSSLTEEAAAGAPERLPPSLEFELSPHPLAVAVREGFPLLLRMLLADEAAASVFANWKGRGPGAGDECGTVGYASRAELLTHPWLFRRGYSVLADLGNGSTVLHFAARFGRTEVLQVVSSEVAPTTWWRCLIHRNDAGHTPLDVAILWHGVESDVVEVFAQAFNCAKEVQDYTSYLNRRNVRILPFVKAVAVTLIAIFLPAHLLFLPFFFSLFGDGPADEMALRLALLILLFLAEFVVRQTGCGEKIFSLYAGLAVGTAFSLWQIVSDLTHDVFVEEIYGESAVRVALLLMFFHYAATPSSVARVGECVGEAGPHVLGFVWRPLRRLGLACGLGGLVTRVGGWFASDAAHAALEGKGRTRAASQPGVQASSGTKSNAPSSRSGGGTDDGRESSGVPTQAGAEPARREGESSERQSGWLSKLRRGCMHLLGCGLGVVKAGWTAVHHSCDFRFLLRVVGLTFLLMSLTSSMISGWWLVTDDFTYAIFALNGSDAATHVSHAGPGKAAHSVHAAVRARAASSGSCSEGERPRAREATGAVPYAHSSQGGPAGLGDGWLGLGTPGASEGASKRRYLDANGEAGVLDAEAMFDDLLDLEEGSEFDFMPPPSFGLCHASLSSSSLLLSLRDVAREKFKKGSGGAGVLGAASLLSVLDRYPFMPEKIFETEAILEQAVEDETYGEVCRRWKAEQRREFEAQTPGERATVAEKNRGQEGGAQDEEGSPRTDAASRGHGAGSEESFANSLLEGLASAAGARKRDFLRAPGPGATEGTRPAEGAGTSEAVCLKLSPVQEHLLAFALFEADSQQSRLASEGSSAREDGVCRASAPGTEAMADETLLEESEADALSAHLSTRARRTRQRVCSGGRCSALRISPTAWAHGSLREKLEDEQADELCRWHMEETEGAAGGAGEAGGIGSGPECSPLSLQLMGYCVKRLENKLRKQMGLPAVDDESFYHAFRSRLAVRLLQPDAVAATEEEFARSVLPFVCLGCTEFDDVTGACLARDSEKRRRRQRQAMRCLRRVRTWHLQQAATAEQLESDAEVRREFAASASPAGGSPDAFYDFSGFPVGPSDPRASRHHPERAPPSPPKPNFAVVSGYNYYQLYRPHPALPASLASDRGSPAGEEALRFAQRQRKATALLSPPRWAQGIRRFSSAAFASASAAEKGTLPAGAPVTAALDAAATVGAMVAALCSFMDVDDSEVGAADDARQCPHCSEQILRVQQIREGLRCYRQLVLQILEKQRRGEAAEQTGGPAGRGDALGRHRGGDWSEPVSEKSNLEKESRGIEPDSEELLLGLLAMQRSGLLRGAKKLLRDGVVASASRRKTPSASPGTSKENFYGEAASDDRAPRAPPGPGSQAKASSAQRLSSASTSERSGRSRANGSDDRDAFYHRGDRHGASQHSTKEQVRRVSWIAVFVGLAVAVVGSAAAWLLYQCWVEHCAEWYSRQLQQEEDGLRGGAQEGQKRGHAQSAFAGASGGKGGSGRGGKKADRGGNGGSGGAGARADSGAGQGAAAKKAPKPGKGSAVSGTAPGGPVGGLVAGVSLGRQAEECREDAPTDAAGVKPAFEEEVRLGIESRGFRETARKQVEAAGDGATRSQETEGREKERKAEGEDAGARPGQSEGGAADRRETHSSCVEPQGPEDGRARDLSKDVESGEGIEATCASGSLRDSETADGRGQRLGNTPGKATAESNKEAPAAASEGRPGRRRKSDAAATGAERERRASKDPSSASAASAGEEDCGFVVVTKAKKPVEKKLKGGAGAVESGNGAVSDAGGGSAVGGGVPKAGSASKAAAQREAPARTPPGSSQSAASGAGASVTSRLEPVGRRDGAPGVASARKRNSMPEVEAPVGSASRPAHTPSGKARQRTGSATGSRSKTAGHKDSAVSEKGAPAASVWGGGLGRNGRRSSGADSPSAAAAEAEQVHQLQKLLAALQALNAAYDLARCQLPDWALDCLDEAQAVQLRERHGWKVVKRGDGAQEHHVLLVPEKVVKRFLQQGEQTTAGSVSGGRVGAPDHAGDLPGEARRLKSPHAEGAVESAGASSRSTGGKTRPRPQGLGPGSGEALSVANGGAEEATVSIWKKTQPGQAAPGVRGGRAASPGKAKGGAAKETPETGPRQQSPGRRGPGRKASTSGGAAEAAARARRTSLARGSGPAANQGQKNSSSPAGVLGGKRESGQDAGARGTGDPRRPGAESDALQAESGGAERSHRRVPDQLSSKGARGKAREAKGGGASGEAEGRPKDGRLRECSDEQLRSSRQLEAEPSEFGGFGDLDRCLGSTLQPLHLPADLLGDDLGTLHANLRLLYPQLAAGEVSGCGYVSQGPRASGGGDVARELRQTDQREGLERLSGGASSGLGANLPRVPSRQEAASLASALEEQCVSGFAGGERGRLSREASSGSVCDDMKPAHELLAAALLRPSHPGGYGSPGGWLPFASAPAASTSSRTAVGGPYASGAARSERQGPHRAGAEFEAASPCRTESAAGLAGLTGAVGSRAPTREVVHGGRLSRRSSADGSAVATAAVMATRPVERAWLFPGGVDGVERDSAGGGPRAGDRADGHGSGGSPGLALASDEKDARWLDFLSGGKTGEKRAATAAVAAGREEMLAVEQSFAQDPGADLASAVDRGGQDAQSMRSRRERREEDVWGEGSRPSLQGFVAGMSLASSRRSLGEKPPIGLDAQVDPHLDLTRSDVQAMQANAALAGANHLGSSGRRIANTASSFSAFFADTLPNDSPSGSAALREGCPGSPEHSDRATSGVDLLVAELDPVAAFLSGSRRRGAADAQLGRDDRIGIPSAQEQRAVKERVAAIGAPPGLELRPPEIPGTRRANPCPGGFGGAEDASGELEQGLCSVLSWAESVLEDEAGESGDQAEVVRATTQKGYETRADRGPVDEEENHPGSAASSPSGRTVNAGEAPAFPSSPLLAQDLTPQSRAYSFASSHGSRKENSSSLASSGGVEERMAVEPRAQMRSAEGVCLLCRMAPSSCVLEPCGHRALCSSCASMLCSEPLPVGGACRRLARKAVGAVCMHCLEEVSHIWFQ</sequence>
<evidence type="ECO:0000313" key="5">
    <source>
        <dbReference type="EMBL" id="CEL70378.1"/>
    </source>
</evidence>
<feature type="compositionally biased region" description="Low complexity" evidence="2">
    <location>
        <begin position="3273"/>
        <end position="3286"/>
    </location>
</feature>
<feature type="region of interest" description="Disordered" evidence="2">
    <location>
        <begin position="1596"/>
        <end position="1655"/>
    </location>
</feature>
<feature type="compositionally biased region" description="Gly residues" evidence="2">
    <location>
        <begin position="3013"/>
        <end position="3024"/>
    </location>
</feature>
<feature type="region of interest" description="Disordered" evidence="2">
    <location>
        <begin position="1"/>
        <end position="52"/>
    </location>
</feature>
<dbReference type="OrthoDB" id="332507at2759"/>
<feature type="transmembrane region" description="Helical" evidence="3">
    <location>
        <begin position="1461"/>
        <end position="1478"/>
    </location>
</feature>
<feature type="compositionally biased region" description="Low complexity" evidence="2">
    <location>
        <begin position="2594"/>
        <end position="2612"/>
    </location>
</feature>
<feature type="region of interest" description="Disordered" evidence="2">
    <location>
        <begin position="941"/>
        <end position="977"/>
    </location>
</feature>
<feature type="compositionally biased region" description="Basic and acidic residues" evidence="2">
    <location>
        <begin position="1643"/>
        <end position="1652"/>
    </location>
</feature>
<feature type="compositionally biased region" description="Low complexity" evidence="2">
    <location>
        <begin position="785"/>
        <end position="795"/>
    </location>
</feature>
<feature type="compositionally biased region" description="Basic and acidic residues" evidence="2">
    <location>
        <begin position="2621"/>
        <end position="2644"/>
    </location>
</feature>
<feature type="compositionally biased region" description="Basic and acidic residues" evidence="2">
    <location>
        <begin position="3478"/>
        <end position="3502"/>
    </location>
</feature>
<feature type="compositionally biased region" description="Polar residues" evidence="2">
    <location>
        <begin position="764"/>
        <end position="774"/>
    </location>
</feature>
<feature type="region of interest" description="Disordered" evidence="2">
    <location>
        <begin position="3860"/>
        <end position="3893"/>
    </location>
</feature>
<dbReference type="VEuPathDB" id="ToxoDB:NCLIV_060610"/>
<feature type="transmembrane region" description="Helical" evidence="3">
    <location>
        <begin position="1426"/>
        <end position="1449"/>
    </location>
</feature>
<evidence type="ECO:0000256" key="3">
    <source>
        <dbReference type="SAM" id="Phobius"/>
    </source>
</evidence>
<keyword evidence="1" id="KW-0175">Coiled coil</keyword>
<dbReference type="Proteomes" id="UP000007494">
    <property type="component" value="Chromosome XII"/>
</dbReference>
<feature type="compositionally biased region" description="Gly residues" evidence="2">
    <location>
        <begin position="660"/>
        <end position="675"/>
    </location>
</feature>
<dbReference type="RefSeq" id="XP_003885664.1">
    <property type="nucleotide sequence ID" value="XM_003885615.1"/>
</dbReference>
<feature type="region of interest" description="Disordered" evidence="2">
    <location>
        <begin position="3324"/>
        <end position="3508"/>
    </location>
</feature>
<evidence type="ECO:0000256" key="1">
    <source>
        <dbReference type="SAM" id="Coils"/>
    </source>
</evidence>
<feature type="compositionally biased region" description="Basic and acidic residues" evidence="2">
    <location>
        <begin position="3257"/>
        <end position="3267"/>
    </location>
</feature>
<feature type="region of interest" description="Disordered" evidence="2">
    <location>
        <begin position="3778"/>
        <end position="3812"/>
    </location>
</feature>
<feature type="compositionally biased region" description="Polar residues" evidence="2">
    <location>
        <begin position="3396"/>
        <end position="3407"/>
    </location>
</feature>
<feature type="region of interest" description="Disordered" evidence="2">
    <location>
        <begin position="851"/>
        <end position="878"/>
    </location>
</feature>
<dbReference type="GeneID" id="13441067"/>
<feature type="compositionally biased region" description="Low complexity" evidence="2">
    <location>
        <begin position="638"/>
        <end position="647"/>
    </location>
</feature>
<feature type="compositionally biased region" description="Basic and acidic residues" evidence="2">
    <location>
        <begin position="2837"/>
        <end position="2854"/>
    </location>
</feature>
<feature type="coiled-coil region" evidence="1">
    <location>
        <begin position="3157"/>
        <end position="3187"/>
    </location>
</feature>
<feature type="compositionally biased region" description="Polar residues" evidence="2">
    <location>
        <begin position="3107"/>
        <end position="3117"/>
    </location>
</feature>
<feature type="compositionally biased region" description="Low complexity" evidence="2">
    <location>
        <begin position="3045"/>
        <end position="3057"/>
    </location>
</feature>
<feature type="region of interest" description="Disordered" evidence="2">
    <location>
        <begin position="3976"/>
        <end position="3996"/>
    </location>
</feature>
<feature type="region of interest" description="Disordered" evidence="2">
    <location>
        <begin position="1051"/>
        <end position="1108"/>
    </location>
</feature>
<feature type="region of interest" description="Disordered" evidence="2">
    <location>
        <begin position="2693"/>
        <end position="2773"/>
    </location>
</feature>
<feature type="compositionally biased region" description="Gly residues" evidence="2">
    <location>
        <begin position="2714"/>
        <end position="2723"/>
    </location>
</feature>
<feature type="compositionally biased region" description="Basic and acidic residues" evidence="2">
    <location>
        <begin position="4124"/>
        <end position="4133"/>
    </location>
</feature>
<feature type="region of interest" description="Disordered" evidence="2">
    <location>
        <begin position="1996"/>
        <end position="2015"/>
    </location>
</feature>
<dbReference type="InParanoid" id="F0VPJ0"/>
<organism evidence="4 6">
    <name type="scientific">Neospora caninum (strain Liverpool)</name>
    <dbReference type="NCBI Taxonomy" id="572307"/>
    <lineage>
        <taxon>Eukaryota</taxon>
        <taxon>Sar</taxon>
        <taxon>Alveolata</taxon>
        <taxon>Apicomplexa</taxon>
        <taxon>Conoidasida</taxon>
        <taxon>Coccidia</taxon>
        <taxon>Eucoccidiorida</taxon>
        <taxon>Eimeriorina</taxon>
        <taxon>Sarcocystidae</taxon>
        <taxon>Neospora</taxon>
    </lineage>
</organism>
<feature type="compositionally biased region" description="Basic and acidic residues" evidence="2">
    <location>
        <begin position="2881"/>
        <end position="2893"/>
    </location>
</feature>
<feature type="transmembrane region" description="Helical" evidence="3">
    <location>
        <begin position="1691"/>
        <end position="1716"/>
    </location>
</feature>
<feature type="compositionally biased region" description="Low complexity" evidence="2">
    <location>
        <begin position="3147"/>
        <end position="3157"/>
    </location>
</feature>
<feature type="compositionally biased region" description="Low complexity" evidence="2">
    <location>
        <begin position="2741"/>
        <end position="2768"/>
    </location>
</feature>
<feature type="transmembrane region" description="Helical" evidence="3">
    <location>
        <begin position="1518"/>
        <end position="1537"/>
    </location>
</feature>
<accession>F0VPJ0</accession>
<dbReference type="SUPFAM" id="SSF48403">
    <property type="entry name" value="Ankyrin repeat"/>
    <property type="match status" value="1"/>
</dbReference>
<feature type="compositionally biased region" description="Basic and acidic residues" evidence="2">
    <location>
        <begin position="959"/>
        <end position="968"/>
    </location>
</feature>
<feature type="region of interest" description="Disordered" evidence="2">
    <location>
        <begin position="4054"/>
        <end position="4082"/>
    </location>
</feature>
<dbReference type="InterPro" id="IPR036770">
    <property type="entry name" value="Ankyrin_rpt-contain_sf"/>
</dbReference>
<evidence type="ECO:0000313" key="4">
    <source>
        <dbReference type="EMBL" id="CBZ55636.1"/>
    </source>
</evidence>
<dbReference type="Gene3D" id="1.25.40.20">
    <property type="entry name" value="Ankyrin repeat-containing domain"/>
    <property type="match status" value="1"/>
</dbReference>
<feature type="region of interest" description="Disordered" evidence="2">
    <location>
        <begin position="631"/>
        <end position="699"/>
    </location>
</feature>
<protein>
    <recommendedName>
        <fullName evidence="7">Transmembrane protein</fullName>
    </recommendedName>
</protein>
<feature type="region of interest" description="Disordered" evidence="2">
    <location>
        <begin position="2557"/>
        <end position="2644"/>
    </location>
</feature>
<feature type="transmembrane region" description="Helical" evidence="3">
    <location>
        <begin position="1487"/>
        <end position="1506"/>
    </location>
</feature>
<feature type="transmembrane region" description="Helical" evidence="3">
    <location>
        <begin position="1155"/>
        <end position="1174"/>
    </location>
</feature>
<feature type="region of interest" description="Disordered" evidence="2">
    <location>
        <begin position="3242"/>
        <end position="3311"/>
    </location>
</feature>
<feature type="region of interest" description="Disordered" evidence="2">
    <location>
        <begin position="4103"/>
        <end position="4202"/>
    </location>
</feature>
<reference evidence="5" key="4">
    <citation type="journal article" date="2015" name="PLoS ONE">
        <title>Comprehensive Evaluation of Toxoplasma gondii VEG and Neospora caninum LIV Genomes with Tachyzoite Stage Transcriptome and Proteome Defines Novel Transcript Features.</title>
        <authorList>
            <person name="Ramaprasad A."/>
            <person name="Mourier T."/>
            <person name="Naeem R."/>
            <person name="Malas T.B."/>
            <person name="Moussa E."/>
            <person name="Panigrahi A."/>
            <person name="Vermont S.J."/>
            <person name="Otto T.D."/>
            <person name="Wastling J."/>
            <person name="Pain A."/>
        </authorList>
    </citation>
    <scope>NUCLEOTIDE SEQUENCE</scope>
    <source>
        <strain evidence="5">Liverpool</strain>
    </source>
</reference>
<feature type="compositionally biased region" description="Basic and acidic residues" evidence="2">
    <location>
        <begin position="1082"/>
        <end position="1093"/>
    </location>
</feature>
<keyword evidence="3" id="KW-0472">Membrane</keyword>
<feature type="compositionally biased region" description="Polar residues" evidence="2">
    <location>
        <begin position="1601"/>
        <end position="1618"/>
    </location>
</feature>
<feature type="compositionally biased region" description="Basic and acidic residues" evidence="2">
    <location>
        <begin position="2816"/>
        <end position="2826"/>
    </location>
</feature>
<feature type="compositionally biased region" description="Basic and acidic residues" evidence="2">
    <location>
        <begin position="2498"/>
        <end position="2525"/>
    </location>
</feature>
<dbReference type="OMA" id="EVSHIWF"/>
<feature type="region of interest" description="Disordered" evidence="2">
    <location>
        <begin position="4018"/>
        <end position="4041"/>
    </location>
</feature>
<feature type="compositionally biased region" description="Low complexity" evidence="2">
    <location>
        <begin position="3336"/>
        <end position="3382"/>
    </location>
</feature>
<proteinExistence type="predicted"/>
<feature type="region of interest" description="Disordered" evidence="2">
    <location>
        <begin position="758"/>
        <end position="795"/>
    </location>
</feature>
<dbReference type="EMBL" id="LN714487">
    <property type="protein sequence ID" value="CEL70378.1"/>
    <property type="molecule type" value="Genomic_DNA"/>
</dbReference>
<feature type="compositionally biased region" description="Polar residues" evidence="2">
    <location>
        <begin position="4170"/>
        <end position="4183"/>
    </location>
</feature>